<keyword evidence="3 5" id="KW-0949">S-adenosyl-L-methionine</keyword>
<keyword evidence="4 5" id="KW-0694">RNA-binding</keyword>
<keyword evidence="8" id="KW-1185">Reference proteome</keyword>
<reference evidence="7" key="1">
    <citation type="submission" date="2021-01" db="EMBL/GenBank/DDBJ databases">
        <authorList>
            <person name="Eckstrom K.M.E."/>
        </authorList>
    </citation>
    <scope>NUCLEOTIDE SEQUENCE</scope>
    <source>
        <strain evidence="7">UVCC 0001</strain>
    </source>
</reference>
<accession>A0AAD9MM51</accession>
<dbReference type="GO" id="GO:0003723">
    <property type="term" value="F:RNA binding"/>
    <property type="evidence" value="ECO:0007669"/>
    <property type="project" value="UniProtKB-UniRule"/>
</dbReference>
<keyword evidence="2 5" id="KW-0808">Transferase</keyword>
<dbReference type="Proteomes" id="UP001255856">
    <property type="component" value="Unassembled WGS sequence"/>
</dbReference>
<feature type="domain" description="SAM-dependent MTase RsmB/NOP-type" evidence="6">
    <location>
        <begin position="29"/>
        <end position="334"/>
    </location>
</feature>
<dbReference type="Gene3D" id="3.40.50.150">
    <property type="entry name" value="Vaccinia Virus protein VP39"/>
    <property type="match status" value="1"/>
</dbReference>
<dbReference type="GO" id="GO:0005730">
    <property type="term" value="C:nucleolus"/>
    <property type="evidence" value="ECO:0007669"/>
    <property type="project" value="TreeGrafter"/>
</dbReference>
<keyword evidence="1 5" id="KW-0489">Methyltransferase</keyword>
<dbReference type="AlphaFoldDB" id="A0AAD9MM51"/>
<sequence>MKSLTLGPHIQAKRATHAVTVETVRHLFLLRKVVAASGVLERFPRLTESVAYVLAYDALLGEGIRPIGGAERAVLKCKEIEAELKQAKYRGVQRDPILESVLLLPAGTDLHDFAPVRDGRAVLQSRASCFPACALAPPRGAKLLDACAAPGNKTTQLAAAVGPGGRVLALDKDKRRVQRLRETVDRAGAASIVETRCDDFLTLDPAQHADVEAILLDPSCSGTGTEAGRLDAMLRDGGESAEASELSVAPEEAERIEALAAFQRRALEHALSFPGVQRISYSTCSIHAEENEMVVQAVEKVARERGFVLARALPSWPRRGLPDLDPSQSGAGCI</sequence>
<dbReference type="Pfam" id="PF01189">
    <property type="entry name" value="Methyltr_RsmB-F"/>
    <property type="match status" value="1"/>
</dbReference>
<gene>
    <name evidence="7" type="ORF">QBZ16_000509</name>
</gene>
<dbReference type="InterPro" id="IPR048889">
    <property type="entry name" value="NSUN5_RCM1_N"/>
</dbReference>
<dbReference type="GO" id="GO:0008173">
    <property type="term" value="F:RNA methyltransferase activity"/>
    <property type="evidence" value="ECO:0007669"/>
    <property type="project" value="InterPro"/>
</dbReference>
<evidence type="ECO:0000259" key="6">
    <source>
        <dbReference type="PROSITE" id="PS51686"/>
    </source>
</evidence>
<comment type="similarity">
    <text evidence="5">Belongs to the class I-like SAM-binding methyltransferase superfamily. RsmB/NOP family.</text>
</comment>
<dbReference type="PANTHER" id="PTHR22807">
    <property type="entry name" value="NOP2 YEAST -RELATED NOL1/NOP2/FMU SUN DOMAIN-CONTAINING"/>
    <property type="match status" value="1"/>
</dbReference>
<feature type="binding site" evidence="5">
    <location>
        <position position="217"/>
    </location>
    <ligand>
        <name>S-adenosyl-L-methionine</name>
        <dbReference type="ChEBI" id="CHEBI:59789"/>
    </ligand>
</feature>
<dbReference type="Pfam" id="PF21153">
    <property type="entry name" value="NSUN5_N"/>
    <property type="match status" value="1"/>
</dbReference>
<dbReference type="PANTHER" id="PTHR22807:SF4">
    <property type="entry name" value="28S RRNA (CYTOSINE-C(5))-METHYLTRANSFERASE"/>
    <property type="match status" value="1"/>
</dbReference>
<evidence type="ECO:0000256" key="5">
    <source>
        <dbReference type="PROSITE-ProRule" id="PRU01023"/>
    </source>
</evidence>
<evidence type="ECO:0000313" key="7">
    <source>
        <dbReference type="EMBL" id="KAK2080655.1"/>
    </source>
</evidence>
<dbReference type="SUPFAM" id="SSF53335">
    <property type="entry name" value="S-adenosyl-L-methionine-dependent methyltransferases"/>
    <property type="match status" value="1"/>
</dbReference>
<evidence type="ECO:0000256" key="4">
    <source>
        <dbReference type="ARBA" id="ARBA00022884"/>
    </source>
</evidence>
<evidence type="ECO:0000256" key="3">
    <source>
        <dbReference type="ARBA" id="ARBA00022691"/>
    </source>
</evidence>
<organism evidence="7 8">
    <name type="scientific">Prototheca wickerhamii</name>
    <dbReference type="NCBI Taxonomy" id="3111"/>
    <lineage>
        <taxon>Eukaryota</taxon>
        <taxon>Viridiplantae</taxon>
        <taxon>Chlorophyta</taxon>
        <taxon>core chlorophytes</taxon>
        <taxon>Trebouxiophyceae</taxon>
        <taxon>Chlorellales</taxon>
        <taxon>Chlorellaceae</taxon>
        <taxon>Prototheca</taxon>
    </lineage>
</organism>
<dbReference type="InterPro" id="IPR049560">
    <property type="entry name" value="MeTrfase_RsmB-F_NOP2_cat"/>
</dbReference>
<dbReference type="GO" id="GO:0070475">
    <property type="term" value="P:rRNA base methylation"/>
    <property type="evidence" value="ECO:0007669"/>
    <property type="project" value="TreeGrafter"/>
</dbReference>
<dbReference type="InterPro" id="IPR029063">
    <property type="entry name" value="SAM-dependent_MTases_sf"/>
</dbReference>
<dbReference type="PROSITE" id="PS51686">
    <property type="entry name" value="SAM_MT_RSMB_NOP"/>
    <property type="match status" value="1"/>
</dbReference>
<dbReference type="PRINTS" id="PR02008">
    <property type="entry name" value="RCMTFAMILY"/>
</dbReference>
<comment type="caution">
    <text evidence="7">The sequence shown here is derived from an EMBL/GenBank/DDBJ whole genome shotgun (WGS) entry which is preliminary data.</text>
</comment>
<protein>
    <recommendedName>
        <fullName evidence="6">SAM-dependent MTase RsmB/NOP-type domain-containing protein</fullName>
    </recommendedName>
</protein>
<dbReference type="CDD" id="cd02440">
    <property type="entry name" value="AdoMet_MTases"/>
    <property type="match status" value="1"/>
</dbReference>
<feature type="binding site" evidence="5">
    <location>
        <begin position="147"/>
        <end position="153"/>
    </location>
    <ligand>
        <name>S-adenosyl-L-methionine</name>
        <dbReference type="ChEBI" id="CHEBI:59789"/>
    </ligand>
</feature>
<feature type="binding site" evidence="5">
    <location>
        <position position="198"/>
    </location>
    <ligand>
        <name>S-adenosyl-L-methionine</name>
        <dbReference type="ChEBI" id="CHEBI:59789"/>
    </ligand>
</feature>
<feature type="binding site" evidence="5">
    <location>
        <position position="171"/>
    </location>
    <ligand>
        <name>S-adenosyl-L-methionine</name>
        <dbReference type="ChEBI" id="CHEBI:59789"/>
    </ligand>
</feature>
<dbReference type="EMBL" id="JASFZW010000001">
    <property type="protein sequence ID" value="KAK2080655.1"/>
    <property type="molecule type" value="Genomic_DNA"/>
</dbReference>
<name>A0AAD9MM51_PROWI</name>
<feature type="active site" description="Nucleophile" evidence="5">
    <location>
        <position position="284"/>
    </location>
</feature>
<evidence type="ECO:0000256" key="1">
    <source>
        <dbReference type="ARBA" id="ARBA00022603"/>
    </source>
</evidence>
<proteinExistence type="inferred from homology"/>
<evidence type="ECO:0000256" key="2">
    <source>
        <dbReference type="ARBA" id="ARBA00022679"/>
    </source>
</evidence>
<dbReference type="InterPro" id="IPR001678">
    <property type="entry name" value="MeTrfase_RsmB-F_NOP2_dom"/>
</dbReference>
<dbReference type="InterPro" id="IPR023267">
    <property type="entry name" value="RCMT"/>
</dbReference>
<evidence type="ECO:0000313" key="8">
    <source>
        <dbReference type="Proteomes" id="UP001255856"/>
    </source>
</evidence>